<dbReference type="Proteomes" id="UP000005929">
    <property type="component" value="Unassembled WGS sequence"/>
</dbReference>
<sequence>MKNRGGLMSENTMNNLKIGVDVGGTKIEAVLVDAMGTVLGSARIPARHGNDAVIEDIVAVAHQAAGERFDEVRAIGVGTPGTVDSASGHVGNIVNLDVVSLDMGPLISQRSGVPAHVENDVNAAAVGAATVLGGADGMAGTIAFLNFGTGLAAGIVENGVLMHGYSGAAGEIGHIPVEPHRLKCPCGQYGCLETVCSGASVGRLWPNADPPMPDLIRRAKKREAKAVDVLDMVVRAIGDTIQILAQSVDPRLIILGGGMAKTGEPLVEVITAELRRRESQCRFLETLDLPARLRLAPVGQPVGAIGAAMAA</sequence>
<dbReference type="PANTHER" id="PTHR18964:SF149">
    <property type="entry name" value="BIFUNCTIONAL UDP-N-ACETYLGLUCOSAMINE 2-EPIMERASE_N-ACETYLMANNOSAMINE KINASE"/>
    <property type="match status" value="1"/>
</dbReference>
<evidence type="ECO:0000256" key="1">
    <source>
        <dbReference type="ARBA" id="ARBA00006479"/>
    </source>
</evidence>
<accession>A0AAV3FN81</accession>
<evidence type="ECO:0000313" key="3">
    <source>
        <dbReference type="Proteomes" id="UP000005929"/>
    </source>
</evidence>
<dbReference type="InterPro" id="IPR000600">
    <property type="entry name" value="ROK"/>
</dbReference>
<comment type="caution">
    <text evidence="2">The sequence shown here is derived from an EMBL/GenBank/DDBJ whole genome shotgun (WGS) entry which is preliminary data.</text>
</comment>
<dbReference type="Gene3D" id="3.30.420.40">
    <property type="match status" value="2"/>
</dbReference>
<reference evidence="2 3" key="1">
    <citation type="journal article" date="2013" name="Genome Announc.">
        <title>Draft Genome Sequences of Two Pairs of Human Intestinal Bifidobacterium longum subsp. longum Strains, 44B and 1-6B and 35B and 2-2B, Consecutively Isolated from Two Children after a 5-Year Time Period.</title>
        <authorList>
            <person name="Shkoporov A.N."/>
            <person name="Efimov B.A."/>
            <person name="Khokhlova E.V."/>
            <person name="Chaplin A.V."/>
            <person name="Kafarskaya L.I."/>
            <person name="Durkin A.S."/>
            <person name="McCorrison J."/>
            <person name="Torralba M."/>
            <person name="Gillis M."/>
            <person name="Sutton G."/>
            <person name="Weibel D.B."/>
            <person name="Nelson K.E."/>
            <person name="Smeianov V.V."/>
        </authorList>
    </citation>
    <scope>NUCLEOTIDE SEQUENCE [LARGE SCALE GENOMIC DNA]</scope>
    <source>
        <strain evidence="2 3">2-2B</strain>
    </source>
</reference>
<comment type="similarity">
    <text evidence="1">Belongs to the ROK (NagC/XylR) family.</text>
</comment>
<dbReference type="AlphaFoldDB" id="A0AAV3FN81"/>
<dbReference type="PANTHER" id="PTHR18964">
    <property type="entry name" value="ROK (REPRESSOR, ORF, KINASE) FAMILY"/>
    <property type="match status" value="1"/>
</dbReference>
<organism evidence="2 3">
    <name type="scientific">Bifidobacterium longum subsp. longum 2-2B</name>
    <dbReference type="NCBI Taxonomy" id="1161745"/>
    <lineage>
        <taxon>Bacteria</taxon>
        <taxon>Bacillati</taxon>
        <taxon>Actinomycetota</taxon>
        <taxon>Actinomycetes</taxon>
        <taxon>Bifidobacteriales</taxon>
        <taxon>Bifidobacteriaceae</taxon>
        <taxon>Bifidobacterium</taxon>
    </lineage>
</organism>
<dbReference type="Pfam" id="PF00480">
    <property type="entry name" value="ROK"/>
    <property type="match status" value="1"/>
</dbReference>
<name>A0AAV3FN81_BIFLL</name>
<proteinExistence type="inferred from homology"/>
<evidence type="ECO:0000313" key="2">
    <source>
        <dbReference type="EMBL" id="EIJ27532.1"/>
    </source>
</evidence>
<dbReference type="InterPro" id="IPR043129">
    <property type="entry name" value="ATPase_NBD"/>
</dbReference>
<protein>
    <submittedName>
        <fullName evidence="2">ROK family protein</fullName>
    </submittedName>
</protein>
<gene>
    <name evidence="2" type="ORF">HMPREF1315_0864</name>
</gene>
<dbReference type="EMBL" id="AJTJ01000020">
    <property type="protein sequence ID" value="EIJ27532.1"/>
    <property type="molecule type" value="Genomic_DNA"/>
</dbReference>
<dbReference type="SUPFAM" id="SSF53067">
    <property type="entry name" value="Actin-like ATPase domain"/>
    <property type="match status" value="1"/>
</dbReference>